<keyword evidence="1" id="KW-0472">Membrane</keyword>
<protein>
    <recommendedName>
        <fullName evidence="4">Intracellular multiplication protein IcmE</fullName>
    </recommendedName>
</protein>
<dbReference type="EMBL" id="CYTV01000017">
    <property type="protein sequence ID" value="CUJ13455.1"/>
    <property type="molecule type" value="Genomic_DNA"/>
</dbReference>
<evidence type="ECO:0000313" key="3">
    <source>
        <dbReference type="Proteomes" id="UP000053096"/>
    </source>
</evidence>
<evidence type="ECO:0008006" key="4">
    <source>
        <dbReference type="Google" id="ProtNLM"/>
    </source>
</evidence>
<dbReference type="RefSeq" id="WP_109842572.1">
    <property type="nucleotide sequence ID" value="NZ_CAJGUP010000012.1"/>
</dbReference>
<name>A0A0M7HUF3_9BORD</name>
<gene>
    <name evidence="2" type="ORF">ERS370011_03932</name>
</gene>
<accession>A0A0M7HUF3</accession>
<feature type="transmembrane region" description="Helical" evidence="1">
    <location>
        <begin position="12"/>
        <end position="35"/>
    </location>
</feature>
<proteinExistence type="predicted"/>
<dbReference type="InterPro" id="IPR049855">
    <property type="entry name" value="DotG/IcmE-like_C"/>
</dbReference>
<organism evidence="2 3">
    <name type="scientific">Bordetella pseudohinzii</name>
    <dbReference type="NCBI Taxonomy" id="1331258"/>
    <lineage>
        <taxon>Bacteria</taxon>
        <taxon>Pseudomonadati</taxon>
        <taxon>Pseudomonadota</taxon>
        <taxon>Betaproteobacteria</taxon>
        <taxon>Burkholderiales</taxon>
        <taxon>Alcaligenaceae</taxon>
        <taxon>Bordetella</taxon>
    </lineage>
</organism>
<dbReference type="Proteomes" id="UP000053096">
    <property type="component" value="Unassembled WGS sequence"/>
</dbReference>
<dbReference type="NCBIfam" id="NF033884">
    <property type="entry name" value="conj_TraO_IncI1"/>
    <property type="match status" value="1"/>
</dbReference>
<reference evidence="2 3" key="1">
    <citation type="submission" date="2015-09" db="EMBL/GenBank/DDBJ databases">
        <authorList>
            <person name="Jackson K.R."/>
            <person name="Lunt B.L."/>
            <person name="Fisher J.N.B."/>
            <person name="Gardner A.V."/>
            <person name="Bailey M.E."/>
            <person name="Deus L.M."/>
            <person name="Earl A.S."/>
            <person name="Gibby P.D."/>
            <person name="Hartmann K.A."/>
            <person name="Liu J.E."/>
            <person name="Manci A.M."/>
            <person name="Nielsen D.A."/>
            <person name="Solomon M.B."/>
            <person name="Breakwell D.P."/>
            <person name="Burnett S.H."/>
            <person name="Grose J.H."/>
        </authorList>
    </citation>
    <scope>NUCLEOTIDE SEQUENCE [LARGE SCALE GENOMIC DNA]</scope>
    <source>
        <strain evidence="2 3">2789STDY5608636</strain>
    </source>
</reference>
<keyword evidence="1" id="KW-0812">Transmembrane</keyword>
<dbReference type="OrthoDB" id="8680684at2"/>
<sequence length="436" mass="45931">MSNSVQKEVGRQGLLVFVGLAVVGVFLAYLGYTWINQETKSPSRLSPVGHTGATKIEESNRYRKTLDAYNAQEARNAAQSGDTYISVLSSRQKPVAAEQVAAVPKVETPSPNPTPVYVPQAQAATNQMGERQMEMLQEQVKTLLSAWAPVPHSSATASDDGDQVMTALLSRSTAVTSQVATNSRPKPQIIVEPYALVPAILVTGLDTDENSVVSAFVPTGPYAGAELFAMGYKRLNSTVDMTFTAMQWKGKAYKITAKPVDLETGRTTLSGEVNNRYFERIILPAIAAGIGNTGQLYARANSETVITPQGGAVQSFQSPNGAAVAGSFVSGMGIQAGQVLANDAANVPQKQVTVPAKTTIGIRFLGPVLSTDDVAMDAVAAGAPSPLTQGLEAISVPASPPTPQRVQIMPQTPAIGMSLTPGVYPLQPQQPFVGAY</sequence>
<dbReference type="CDD" id="cd16431">
    <property type="entry name" value="IcmE"/>
    <property type="match status" value="1"/>
</dbReference>
<keyword evidence="1" id="KW-1133">Transmembrane helix</keyword>
<evidence type="ECO:0000256" key="1">
    <source>
        <dbReference type="SAM" id="Phobius"/>
    </source>
</evidence>
<evidence type="ECO:0000313" key="2">
    <source>
        <dbReference type="EMBL" id="CUJ13455.1"/>
    </source>
</evidence>
<dbReference type="AlphaFoldDB" id="A0A0M7HUF3"/>